<dbReference type="Proteomes" id="UP001556367">
    <property type="component" value="Unassembled WGS sequence"/>
</dbReference>
<evidence type="ECO:0000313" key="1">
    <source>
        <dbReference type="EMBL" id="KAL0954294.1"/>
    </source>
</evidence>
<gene>
    <name evidence="1" type="ORF">HGRIS_003296</name>
</gene>
<comment type="caution">
    <text evidence="1">The sequence shown here is derived from an EMBL/GenBank/DDBJ whole genome shotgun (WGS) entry which is preliminary data.</text>
</comment>
<accession>A0ABR3JF82</accession>
<reference evidence="2" key="1">
    <citation type="submission" date="2024-06" db="EMBL/GenBank/DDBJ databases">
        <title>Multi-omics analyses provide insights into the biosynthesis of the anticancer antibiotic pleurotin in Hohenbuehelia grisea.</title>
        <authorList>
            <person name="Weaver J.A."/>
            <person name="Alberti F."/>
        </authorList>
    </citation>
    <scope>NUCLEOTIDE SEQUENCE [LARGE SCALE GENOMIC DNA]</scope>
    <source>
        <strain evidence="2">T-177</strain>
    </source>
</reference>
<organism evidence="1 2">
    <name type="scientific">Hohenbuehelia grisea</name>
    <dbReference type="NCBI Taxonomy" id="104357"/>
    <lineage>
        <taxon>Eukaryota</taxon>
        <taxon>Fungi</taxon>
        <taxon>Dikarya</taxon>
        <taxon>Basidiomycota</taxon>
        <taxon>Agaricomycotina</taxon>
        <taxon>Agaricomycetes</taxon>
        <taxon>Agaricomycetidae</taxon>
        <taxon>Agaricales</taxon>
        <taxon>Pleurotineae</taxon>
        <taxon>Pleurotaceae</taxon>
        <taxon>Hohenbuehelia</taxon>
    </lineage>
</organism>
<proteinExistence type="predicted"/>
<keyword evidence="2" id="KW-1185">Reference proteome</keyword>
<protein>
    <submittedName>
        <fullName evidence="1">Uncharacterized protein</fullName>
    </submittedName>
</protein>
<sequence>MPTVLASREYKNIPILPGIMDKVMDVLGKNKIDAGVYGPANQHTIPAVLHVEEEWHIAHSVRTFQPQCSIHPDAACYRQTYFAEKFA</sequence>
<evidence type="ECO:0000313" key="2">
    <source>
        <dbReference type="Proteomes" id="UP001556367"/>
    </source>
</evidence>
<name>A0ABR3JF82_9AGAR</name>
<dbReference type="EMBL" id="JASNQZ010000007">
    <property type="protein sequence ID" value="KAL0954294.1"/>
    <property type="molecule type" value="Genomic_DNA"/>
</dbReference>